<proteinExistence type="inferred from homology"/>
<gene>
    <name evidence="3" type="ORF">NX722_07300</name>
</gene>
<dbReference type="Proteomes" id="UP001209854">
    <property type="component" value="Unassembled WGS sequence"/>
</dbReference>
<name>A0ABT3MSW0_9GAMM</name>
<evidence type="ECO:0000313" key="3">
    <source>
        <dbReference type="EMBL" id="MCW7552452.1"/>
    </source>
</evidence>
<dbReference type="EMBL" id="JAPFCC010000001">
    <property type="protein sequence ID" value="MCW7552452.1"/>
    <property type="molecule type" value="Genomic_DNA"/>
</dbReference>
<comment type="caution">
    <text evidence="3">The sequence shown here is derived from an EMBL/GenBank/DDBJ whole genome shotgun (WGS) entry which is preliminary data.</text>
</comment>
<sequence>MYASPEYIQKAGKPLMPDDLAKHSWLGFVGHEDFSTIELMHHIENSYCYQPPYRMRFNDLNSLVCHVQEGLGVAVLPDLEVQHLVKSEKLIKLLPEWQLNRLPLYALTIDRKQSYKVQRVLKALKEFFS</sequence>
<dbReference type="InterPro" id="IPR058163">
    <property type="entry name" value="LysR-type_TF_proteobact-type"/>
</dbReference>
<feature type="domain" description="LysR substrate-binding" evidence="2">
    <location>
        <begin position="2"/>
        <end position="128"/>
    </location>
</feature>
<comment type="similarity">
    <text evidence="1">Belongs to the LysR transcriptional regulatory family.</text>
</comment>
<accession>A0ABT3MSW0</accession>
<organism evidence="3 4">
    <name type="scientific">Endozoicomonas gorgoniicola</name>
    <dbReference type="NCBI Taxonomy" id="1234144"/>
    <lineage>
        <taxon>Bacteria</taxon>
        <taxon>Pseudomonadati</taxon>
        <taxon>Pseudomonadota</taxon>
        <taxon>Gammaproteobacteria</taxon>
        <taxon>Oceanospirillales</taxon>
        <taxon>Endozoicomonadaceae</taxon>
        <taxon>Endozoicomonas</taxon>
    </lineage>
</organism>
<protein>
    <submittedName>
        <fullName evidence="3">LysR substrate-binding domain-containing protein</fullName>
    </submittedName>
</protein>
<dbReference type="PANTHER" id="PTHR30537">
    <property type="entry name" value="HTH-TYPE TRANSCRIPTIONAL REGULATOR"/>
    <property type="match status" value="1"/>
</dbReference>
<keyword evidence="4" id="KW-1185">Reference proteome</keyword>
<reference evidence="3 4" key="1">
    <citation type="submission" date="2022-10" db="EMBL/GenBank/DDBJ databases">
        <title>High-quality genome sequences of two octocoral-associated bacteria, Endozoicomonas euniceicola EF212 and Endozoicomonas gorgoniicola PS125.</title>
        <authorList>
            <person name="Chiou Y.-J."/>
            <person name="Chen Y.-H."/>
        </authorList>
    </citation>
    <scope>NUCLEOTIDE SEQUENCE [LARGE SCALE GENOMIC DNA]</scope>
    <source>
        <strain evidence="3 4">PS125</strain>
    </source>
</reference>
<dbReference type="SUPFAM" id="SSF53850">
    <property type="entry name" value="Periplasmic binding protein-like II"/>
    <property type="match status" value="1"/>
</dbReference>
<dbReference type="InterPro" id="IPR005119">
    <property type="entry name" value="LysR_subst-bd"/>
</dbReference>
<dbReference type="PANTHER" id="PTHR30537:SF30">
    <property type="entry name" value="TRANSCRIPTIONAL REGULATOR-RELATED"/>
    <property type="match status" value="1"/>
</dbReference>
<evidence type="ECO:0000259" key="2">
    <source>
        <dbReference type="Pfam" id="PF03466"/>
    </source>
</evidence>
<evidence type="ECO:0000313" key="4">
    <source>
        <dbReference type="Proteomes" id="UP001209854"/>
    </source>
</evidence>
<evidence type="ECO:0000256" key="1">
    <source>
        <dbReference type="ARBA" id="ARBA00009437"/>
    </source>
</evidence>
<dbReference type="Pfam" id="PF03466">
    <property type="entry name" value="LysR_substrate"/>
    <property type="match status" value="1"/>
</dbReference>
<dbReference type="Gene3D" id="3.40.190.290">
    <property type="match status" value="1"/>
</dbReference>